<organism evidence="6 7">
    <name type="scientific">candidate division WOR-3 bacterium</name>
    <dbReference type="NCBI Taxonomy" id="2052148"/>
    <lineage>
        <taxon>Bacteria</taxon>
        <taxon>Bacteria division WOR-3</taxon>
    </lineage>
</organism>
<evidence type="ECO:0000256" key="1">
    <source>
        <dbReference type="ARBA" id="ARBA00009254"/>
    </source>
</evidence>
<comment type="caution">
    <text evidence="6">The sequence shown here is derived from an EMBL/GenBank/DDBJ whole genome shotgun (WGS) entry which is preliminary data.</text>
</comment>
<dbReference type="Proteomes" id="UP000779900">
    <property type="component" value="Unassembled WGS sequence"/>
</dbReference>
<dbReference type="SUPFAM" id="SSF46561">
    <property type="entry name" value="Ribosomal protein L29 (L29p)"/>
    <property type="match status" value="1"/>
</dbReference>
<keyword evidence="3 5" id="KW-0687">Ribonucleoprotein</keyword>
<evidence type="ECO:0000256" key="5">
    <source>
        <dbReference type="HAMAP-Rule" id="MF_00374"/>
    </source>
</evidence>
<evidence type="ECO:0000313" key="6">
    <source>
        <dbReference type="EMBL" id="MBM3331662.1"/>
    </source>
</evidence>
<gene>
    <name evidence="5" type="primary">rpmC</name>
    <name evidence="6" type="ORF">FJY68_07420</name>
</gene>
<evidence type="ECO:0000256" key="2">
    <source>
        <dbReference type="ARBA" id="ARBA00022980"/>
    </source>
</evidence>
<dbReference type="AlphaFoldDB" id="A0A938BTI8"/>
<dbReference type="Pfam" id="PF00831">
    <property type="entry name" value="Ribosomal_L29"/>
    <property type="match status" value="1"/>
</dbReference>
<comment type="similarity">
    <text evidence="1 5">Belongs to the universal ribosomal protein uL29 family.</text>
</comment>
<evidence type="ECO:0000313" key="7">
    <source>
        <dbReference type="Proteomes" id="UP000779900"/>
    </source>
</evidence>
<reference evidence="6" key="1">
    <citation type="submission" date="2019-03" db="EMBL/GenBank/DDBJ databases">
        <title>Lake Tanganyika Metagenome-Assembled Genomes (MAGs).</title>
        <authorList>
            <person name="Tran P."/>
        </authorList>
    </citation>
    <scope>NUCLEOTIDE SEQUENCE</scope>
    <source>
        <strain evidence="6">K_DeepCast_150m_m2_040</strain>
    </source>
</reference>
<evidence type="ECO:0000256" key="4">
    <source>
        <dbReference type="ARBA" id="ARBA00035204"/>
    </source>
</evidence>
<dbReference type="GO" id="GO:0022625">
    <property type="term" value="C:cytosolic large ribosomal subunit"/>
    <property type="evidence" value="ECO:0007669"/>
    <property type="project" value="TreeGrafter"/>
</dbReference>
<dbReference type="EMBL" id="VGIR01000039">
    <property type="protein sequence ID" value="MBM3331662.1"/>
    <property type="molecule type" value="Genomic_DNA"/>
</dbReference>
<evidence type="ECO:0000256" key="3">
    <source>
        <dbReference type="ARBA" id="ARBA00023274"/>
    </source>
</evidence>
<dbReference type="InterPro" id="IPR001854">
    <property type="entry name" value="Ribosomal_uL29"/>
</dbReference>
<dbReference type="GO" id="GO:0006412">
    <property type="term" value="P:translation"/>
    <property type="evidence" value="ECO:0007669"/>
    <property type="project" value="UniProtKB-UniRule"/>
</dbReference>
<dbReference type="FunFam" id="1.10.287.310:FF:000001">
    <property type="entry name" value="50S ribosomal protein L29"/>
    <property type="match status" value="1"/>
</dbReference>
<protein>
    <recommendedName>
        <fullName evidence="4 5">Large ribosomal subunit protein uL29</fullName>
    </recommendedName>
</protein>
<proteinExistence type="inferred from homology"/>
<keyword evidence="2 5" id="KW-0689">Ribosomal protein</keyword>
<dbReference type="InterPro" id="IPR036049">
    <property type="entry name" value="Ribosomal_uL29_sf"/>
</dbReference>
<sequence>MKASELREMTQDEIRRKLAELRDEQFKLRLRRSAEQLPNPLRLRLLRRDVARCLTVLRAKEMETESAEKKNA</sequence>
<dbReference type="PANTHER" id="PTHR10916">
    <property type="entry name" value="60S RIBOSOMAL PROTEIN L35/50S RIBOSOMAL PROTEIN L29"/>
    <property type="match status" value="1"/>
</dbReference>
<dbReference type="NCBIfam" id="TIGR00012">
    <property type="entry name" value="L29"/>
    <property type="match status" value="1"/>
</dbReference>
<accession>A0A938BTI8</accession>
<dbReference type="PANTHER" id="PTHR10916:SF0">
    <property type="entry name" value="LARGE RIBOSOMAL SUBUNIT PROTEIN UL29C"/>
    <property type="match status" value="1"/>
</dbReference>
<dbReference type="CDD" id="cd00427">
    <property type="entry name" value="Ribosomal_L29_HIP"/>
    <property type="match status" value="1"/>
</dbReference>
<dbReference type="InterPro" id="IPR050063">
    <property type="entry name" value="Ribosomal_protein_uL29"/>
</dbReference>
<dbReference type="GO" id="GO:0003735">
    <property type="term" value="F:structural constituent of ribosome"/>
    <property type="evidence" value="ECO:0007669"/>
    <property type="project" value="InterPro"/>
</dbReference>
<dbReference type="HAMAP" id="MF_00374">
    <property type="entry name" value="Ribosomal_uL29"/>
    <property type="match status" value="1"/>
</dbReference>
<name>A0A938BTI8_UNCW3</name>
<dbReference type="Gene3D" id="1.10.287.310">
    <property type="match status" value="1"/>
</dbReference>